<keyword evidence="3" id="KW-1185">Reference proteome</keyword>
<evidence type="ECO:0000313" key="3">
    <source>
        <dbReference type="Proteomes" id="UP001163823"/>
    </source>
</evidence>
<feature type="region of interest" description="Disordered" evidence="1">
    <location>
        <begin position="334"/>
        <end position="357"/>
    </location>
</feature>
<dbReference type="EMBL" id="JARAOO010000009">
    <property type="protein sequence ID" value="KAJ7955397.1"/>
    <property type="molecule type" value="Genomic_DNA"/>
</dbReference>
<proteinExistence type="predicted"/>
<evidence type="ECO:0000313" key="2">
    <source>
        <dbReference type="EMBL" id="KAJ7955397.1"/>
    </source>
</evidence>
<comment type="caution">
    <text evidence="2">The sequence shown here is derived from an EMBL/GenBank/DDBJ whole genome shotgun (WGS) entry which is preliminary data.</text>
</comment>
<dbReference type="Gene3D" id="3.30.1370.10">
    <property type="entry name" value="K Homology domain, type 1"/>
    <property type="match status" value="1"/>
</dbReference>
<dbReference type="AlphaFoldDB" id="A0AAD7LCW7"/>
<feature type="region of interest" description="Disordered" evidence="1">
    <location>
        <begin position="288"/>
        <end position="312"/>
    </location>
</feature>
<sequence>MQSSYEELYVHISADTFEKVDAAVSIIELLITSITGNFAAVSTASTSASGDSINIPTHNLDGTTSYAVPVAVDNHGLVPPVAEPTQTHQGQLQYSGPGFSTISSHTPMVAPSGNITSPNPSAPVLNFSSQTVNPPNMPSLFGPRPPLVPAFSSTIQNPPVVPLGPQPLRQVLQQSHMAQTNPSGHIGPPRNPLIIGLQHSLTHTNIATASIPQPPPVGSRQTLVPQPMYGFPPAPIPQRSLNPAEISSAQSGAFANAGQMAPLMVPPHRPHFQYPQTDVVSTPPPNISSIGTQHASAPTHQAGLSPGLPASSGPMRLPATNLSVNHLSGPISIPPHGLSTSHPPPQHSGLHSSISGSSPYYSPIKPPMLTVSGSGNFTFQPHRPNSASQMVSRPSSQLVPPSCPSGASFWSSAINIPDWYP</sequence>
<organism evidence="2 3">
    <name type="scientific">Quillaja saponaria</name>
    <name type="common">Soap bark tree</name>
    <dbReference type="NCBI Taxonomy" id="32244"/>
    <lineage>
        <taxon>Eukaryota</taxon>
        <taxon>Viridiplantae</taxon>
        <taxon>Streptophyta</taxon>
        <taxon>Embryophyta</taxon>
        <taxon>Tracheophyta</taxon>
        <taxon>Spermatophyta</taxon>
        <taxon>Magnoliopsida</taxon>
        <taxon>eudicotyledons</taxon>
        <taxon>Gunneridae</taxon>
        <taxon>Pentapetalae</taxon>
        <taxon>rosids</taxon>
        <taxon>fabids</taxon>
        <taxon>Fabales</taxon>
        <taxon>Quillajaceae</taxon>
        <taxon>Quillaja</taxon>
    </lineage>
</organism>
<dbReference type="Proteomes" id="UP001163823">
    <property type="component" value="Chromosome 9"/>
</dbReference>
<name>A0AAD7LCW7_QUISA</name>
<dbReference type="GO" id="GO:0003723">
    <property type="term" value="F:RNA binding"/>
    <property type="evidence" value="ECO:0007669"/>
    <property type="project" value="InterPro"/>
</dbReference>
<dbReference type="KEGG" id="qsa:O6P43_021994"/>
<accession>A0AAD7LCW7</accession>
<feature type="compositionally biased region" description="Polar residues" evidence="1">
    <location>
        <begin position="288"/>
        <end position="299"/>
    </location>
</feature>
<gene>
    <name evidence="2" type="ORF">O6P43_021994</name>
</gene>
<protein>
    <submittedName>
        <fullName evidence="2">Branchpoint-bridging protein isoform X1</fullName>
    </submittedName>
</protein>
<feature type="compositionally biased region" description="Low complexity" evidence="1">
    <location>
        <begin position="347"/>
        <end position="357"/>
    </location>
</feature>
<feature type="region of interest" description="Disordered" evidence="1">
    <location>
        <begin position="378"/>
        <end position="398"/>
    </location>
</feature>
<reference evidence="2" key="1">
    <citation type="journal article" date="2023" name="Science">
        <title>Elucidation of the pathway for biosynthesis of saponin adjuvants from the soapbark tree.</title>
        <authorList>
            <person name="Reed J."/>
            <person name="Orme A."/>
            <person name="El-Demerdash A."/>
            <person name="Owen C."/>
            <person name="Martin L.B.B."/>
            <person name="Misra R.C."/>
            <person name="Kikuchi S."/>
            <person name="Rejzek M."/>
            <person name="Martin A.C."/>
            <person name="Harkess A."/>
            <person name="Leebens-Mack J."/>
            <person name="Louveau T."/>
            <person name="Stephenson M.J."/>
            <person name="Osbourn A."/>
        </authorList>
    </citation>
    <scope>NUCLEOTIDE SEQUENCE</scope>
    <source>
        <strain evidence="2">S10</strain>
    </source>
</reference>
<dbReference type="InterPro" id="IPR036612">
    <property type="entry name" value="KH_dom_type_1_sf"/>
</dbReference>
<evidence type="ECO:0000256" key="1">
    <source>
        <dbReference type="SAM" id="MobiDB-lite"/>
    </source>
</evidence>